<dbReference type="SUPFAM" id="SSF64182">
    <property type="entry name" value="DHH phosphoesterases"/>
    <property type="match status" value="1"/>
</dbReference>
<dbReference type="AlphaFoldDB" id="A0A1B6JGA9"/>
<gene>
    <name evidence="1" type="ORF">g.4156</name>
</gene>
<organism evidence="1">
    <name type="scientific">Homalodisca liturata</name>
    <dbReference type="NCBI Taxonomy" id="320908"/>
    <lineage>
        <taxon>Eukaryota</taxon>
        <taxon>Metazoa</taxon>
        <taxon>Ecdysozoa</taxon>
        <taxon>Arthropoda</taxon>
        <taxon>Hexapoda</taxon>
        <taxon>Insecta</taxon>
        <taxon>Pterygota</taxon>
        <taxon>Neoptera</taxon>
        <taxon>Paraneoptera</taxon>
        <taxon>Hemiptera</taxon>
        <taxon>Auchenorrhyncha</taxon>
        <taxon>Membracoidea</taxon>
        <taxon>Cicadellidae</taxon>
        <taxon>Cicadellinae</taxon>
        <taxon>Proconiini</taxon>
        <taxon>Homalodisca</taxon>
    </lineage>
</organism>
<dbReference type="EMBL" id="GECU01009471">
    <property type="protein sequence ID" value="JAS98235.1"/>
    <property type="molecule type" value="Transcribed_RNA"/>
</dbReference>
<reference evidence="1" key="1">
    <citation type="submission" date="2015-11" db="EMBL/GenBank/DDBJ databases">
        <title>De novo transcriptome assembly of four potential Pierce s Disease insect vectors from Arizona vineyards.</title>
        <authorList>
            <person name="Tassone E.E."/>
        </authorList>
    </citation>
    <scope>NUCLEOTIDE SEQUENCE</scope>
</reference>
<feature type="non-terminal residue" evidence="1">
    <location>
        <position position="163"/>
    </location>
</feature>
<evidence type="ECO:0008006" key="2">
    <source>
        <dbReference type="Google" id="ProtNLM"/>
    </source>
</evidence>
<evidence type="ECO:0000313" key="1">
    <source>
        <dbReference type="EMBL" id="JAS98235.1"/>
    </source>
</evidence>
<protein>
    <recommendedName>
        <fullName evidence="2">DDH domain-containing protein</fullName>
    </recommendedName>
</protein>
<name>A0A1B6JGA9_9HEMI</name>
<dbReference type="Gene3D" id="3.90.1640.10">
    <property type="entry name" value="inorganic pyrophosphatase (n-terminal core)"/>
    <property type="match status" value="1"/>
</dbReference>
<accession>A0A1B6JGA9</accession>
<feature type="non-terminal residue" evidence="1">
    <location>
        <position position="1"/>
    </location>
</feature>
<sequence length="163" mass="18560">GTTLRVGKEEYKLVDKEIVLILADHHSPVPELHSCPIELIIDHHVLGERSLAASRIYADIAVGSCATLVSKYVGHTLFHSRFKKDPLFEPKAFCRGVAGMLMVPIVVDTKNFKKVTSHFDRGEFNKLKKLAKVKRGKVNKMRREIKRARMNDEELETEIIIQK</sequence>
<proteinExistence type="predicted"/>
<dbReference type="InterPro" id="IPR038763">
    <property type="entry name" value="DHH_sf"/>
</dbReference>